<dbReference type="InterPro" id="IPR012000">
    <property type="entry name" value="Thiamin_PyroP_enz_cen_dom"/>
</dbReference>
<comment type="function">
    <text evidence="3">Decarboxylates branched-chain and aromatic alpha-keto acids to aldehydes.</text>
</comment>
<keyword evidence="8" id="KW-0460">Magnesium</keyword>
<keyword evidence="16" id="KW-1185">Reference proteome</keyword>
<feature type="domain" description="Thiamine pyrophosphate enzyme TPP-binding" evidence="13">
    <location>
        <begin position="407"/>
        <end position="536"/>
    </location>
</feature>
<gene>
    <name evidence="15" type="ORF">GCM10009741_42210</name>
</gene>
<evidence type="ECO:0000256" key="2">
    <source>
        <dbReference type="ARBA" id="ARBA00001964"/>
    </source>
</evidence>
<dbReference type="Gene3D" id="3.40.50.1220">
    <property type="entry name" value="TPP-binding domain"/>
    <property type="match status" value="1"/>
</dbReference>
<feature type="domain" description="Thiamine pyrophosphate enzyme central" evidence="12">
    <location>
        <begin position="210"/>
        <end position="334"/>
    </location>
</feature>
<dbReference type="InterPro" id="IPR012110">
    <property type="entry name" value="PDC/IPDC-like"/>
</dbReference>
<dbReference type="CDD" id="cd02005">
    <property type="entry name" value="TPP_PDC_IPDC"/>
    <property type="match status" value="1"/>
</dbReference>
<organism evidence="15 16">
    <name type="scientific">Kribbella lupini</name>
    <dbReference type="NCBI Taxonomy" id="291602"/>
    <lineage>
        <taxon>Bacteria</taxon>
        <taxon>Bacillati</taxon>
        <taxon>Actinomycetota</taxon>
        <taxon>Actinomycetes</taxon>
        <taxon>Propionibacteriales</taxon>
        <taxon>Kribbellaceae</taxon>
        <taxon>Kribbella</taxon>
    </lineage>
</organism>
<name>A0ABP4M2X6_9ACTN</name>
<protein>
    <recommendedName>
        <fullName evidence="5">Alpha-keto-acid decarboxylase</fullName>
    </recommendedName>
</protein>
<dbReference type="Pfam" id="PF02776">
    <property type="entry name" value="TPP_enzyme_N"/>
    <property type="match status" value="1"/>
</dbReference>
<evidence type="ECO:0000256" key="7">
    <source>
        <dbReference type="ARBA" id="ARBA00022793"/>
    </source>
</evidence>
<evidence type="ECO:0000256" key="10">
    <source>
        <dbReference type="ARBA" id="ARBA00023239"/>
    </source>
</evidence>
<comment type="caution">
    <text evidence="15">The sequence shown here is derived from an EMBL/GenBank/DDBJ whole genome shotgun (WGS) entry which is preliminary data.</text>
</comment>
<keyword evidence="10" id="KW-0456">Lyase</keyword>
<keyword evidence="7" id="KW-0210">Decarboxylase</keyword>
<dbReference type="InterPro" id="IPR012001">
    <property type="entry name" value="Thiamin_PyroP_enz_TPP-bd_dom"/>
</dbReference>
<dbReference type="InterPro" id="IPR011766">
    <property type="entry name" value="TPP_enzyme_TPP-bd"/>
</dbReference>
<evidence type="ECO:0000259" key="14">
    <source>
        <dbReference type="Pfam" id="PF02776"/>
    </source>
</evidence>
<dbReference type="Pfam" id="PF00205">
    <property type="entry name" value="TPP_enzyme_M"/>
    <property type="match status" value="1"/>
</dbReference>
<dbReference type="InterPro" id="IPR047214">
    <property type="entry name" value="TPP_PDC_IPDC"/>
</dbReference>
<evidence type="ECO:0000256" key="1">
    <source>
        <dbReference type="ARBA" id="ARBA00001920"/>
    </source>
</evidence>
<accession>A0ABP4M2X6</accession>
<dbReference type="SUPFAM" id="SSF52518">
    <property type="entry name" value="Thiamin diphosphate-binding fold (THDP-binding)"/>
    <property type="match status" value="2"/>
</dbReference>
<dbReference type="PANTHER" id="PTHR43452">
    <property type="entry name" value="PYRUVATE DECARBOXYLASE"/>
    <property type="match status" value="1"/>
</dbReference>
<evidence type="ECO:0000313" key="15">
    <source>
        <dbReference type="EMBL" id="GAA1535311.1"/>
    </source>
</evidence>
<evidence type="ECO:0000256" key="6">
    <source>
        <dbReference type="ARBA" id="ARBA00022723"/>
    </source>
</evidence>
<comment type="cofactor">
    <cofactor evidence="2">
        <name>thiamine diphosphate</name>
        <dbReference type="ChEBI" id="CHEBI:58937"/>
    </cofactor>
</comment>
<comment type="cofactor">
    <cofactor evidence="1">
        <name>a metal cation</name>
        <dbReference type="ChEBI" id="CHEBI:25213"/>
    </cofactor>
</comment>
<comment type="similarity">
    <text evidence="4 11">Belongs to the TPP enzyme family.</text>
</comment>
<dbReference type="Pfam" id="PF02775">
    <property type="entry name" value="TPP_enzyme_C"/>
    <property type="match status" value="1"/>
</dbReference>
<dbReference type="Gene3D" id="3.40.50.970">
    <property type="match status" value="2"/>
</dbReference>
<keyword evidence="6" id="KW-0479">Metal-binding</keyword>
<evidence type="ECO:0000256" key="11">
    <source>
        <dbReference type="RuleBase" id="RU362132"/>
    </source>
</evidence>
<dbReference type="Proteomes" id="UP001500363">
    <property type="component" value="Unassembled WGS sequence"/>
</dbReference>
<dbReference type="InterPro" id="IPR047213">
    <property type="entry name" value="TPP_PYR_PDC_IPDC-like"/>
</dbReference>
<dbReference type="InterPro" id="IPR029035">
    <property type="entry name" value="DHS-like_NAD/FAD-binding_dom"/>
</dbReference>
<evidence type="ECO:0000256" key="5">
    <source>
        <dbReference type="ARBA" id="ARBA00020054"/>
    </source>
</evidence>
<evidence type="ECO:0000256" key="4">
    <source>
        <dbReference type="ARBA" id="ARBA00007812"/>
    </source>
</evidence>
<feature type="domain" description="Thiamine pyrophosphate enzyme N-terminal TPP-binding" evidence="14">
    <location>
        <begin position="12"/>
        <end position="115"/>
    </location>
</feature>
<evidence type="ECO:0000256" key="3">
    <source>
        <dbReference type="ARBA" id="ARBA00002938"/>
    </source>
</evidence>
<keyword evidence="9 11" id="KW-0786">Thiamine pyrophosphate</keyword>
<dbReference type="InterPro" id="IPR029061">
    <property type="entry name" value="THDP-binding"/>
</dbReference>
<dbReference type="PIRSF" id="PIRSF036565">
    <property type="entry name" value="Pyruvt_ip_decrb"/>
    <property type="match status" value="1"/>
</dbReference>
<evidence type="ECO:0000256" key="9">
    <source>
        <dbReference type="ARBA" id="ARBA00023052"/>
    </source>
</evidence>
<dbReference type="CDD" id="cd07038">
    <property type="entry name" value="TPP_PYR_PDC_IPDC_like"/>
    <property type="match status" value="1"/>
</dbReference>
<dbReference type="EMBL" id="BAAANC010000002">
    <property type="protein sequence ID" value="GAA1535311.1"/>
    <property type="molecule type" value="Genomic_DNA"/>
</dbReference>
<reference evidence="16" key="1">
    <citation type="journal article" date="2019" name="Int. J. Syst. Evol. Microbiol.">
        <title>The Global Catalogue of Microorganisms (GCM) 10K type strain sequencing project: providing services to taxonomists for standard genome sequencing and annotation.</title>
        <authorList>
            <consortium name="The Broad Institute Genomics Platform"/>
            <consortium name="The Broad Institute Genome Sequencing Center for Infectious Disease"/>
            <person name="Wu L."/>
            <person name="Ma J."/>
        </authorList>
    </citation>
    <scope>NUCLEOTIDE SEQUENCE [LARGE SCALE GENOMIC DNA]</scope>
    <source>
        <strain evidence="16">JCM 14303</strain>
    </source>
</reference>
<sequence length="562" mass="59468">MQEDGNVATRTTVTGYLLDRLASLGVRHLFGVPGDYNLQLLDEVVAHPDIAWVGTANELGAAYAADGYARMRGIGALLTTSGVGELSALNGVAGSYAELLPVVHITGSPKSTFERAGAAVHHTAADGDYERFARAQESVSCALATLTPDNAAAEIDRVLLAALRHRRPVYLRIPADVATAPIDAAVSELPLDSVELPVDEEALQGFLRHAQIVLERAQTAVVLADHLVDRYGAQHELDLLLAESNLPYADLAMAKGLVDESDPRFAGTYFGAFSRPATKQAVETADVLIQAGVRFTDTTSGFFSQDLDSTRVIDLQPGSAKVGSALYAGVPLKAALAGLAKLFVDLPPFEAREFESESAAASPTELPLTQDQLWSHLTTYLRGDHFVVADQGTAFFGMSAQPLPAGAGFIGQPLWGSIGYALPALLGAQLADDRRRGILLTGDGAAQMTVQELGSMVRYGVSPIVVLINNQGYTIERAINGPRAAYNDIAPWNWQAVAAAMTDDQALLLTARTADELDEALARADAAPDRLVFLEVHTDLDDIPPLLARIAAAAGGRDATAA</sequence>
<evidence type="ECO:0000259" key="13">
    <source>
        <dbReference type="Pfam" id="PF02775"/>
    </source>
</evidence>
<evidence type="ECO:0000256" key="8">
    <source>
        <dbReference type="ARBA" id="ARBA00022842"/>
    </source>
</evidence>
<evidence type="ECO:0000259" key="12">
    <source>
        <dbReference type="Pfam" id="PF00205"/>
    </source>
</evidence>
<dbReference type="SUPFAM" id="SSF52467">
    <property type="entry name" value="DHS-like NAD/FAD-binding domain"/>
    <property type="match status" value="1"/>
</dbReference>
<evidence type="ECO:0000313" key="16">
    <source>
        <dbReference type="Proteomes" id="UP001500363"/>
    </source>
</evidence>
<proteinExistence type="inferred from homology"/>
<dbReference type="PANTHER" id="PTHR43452:SF30">
    <property type="entry name" value="PYRUVATE DECARBOXYLASE ISOZYME 1-RELATED"/>
    <property type="match status" value="1"/>
</dbReference>